<proteinExistence type="predicted"/>
<comment type="caution">
    <text evidence="2">The sequence shown here is derived from an EMBL/GenBank/DDBJ whole genome shotgun (WGS) entry which is preliminary data.</text>
</comment>
<reference evidence="3" key="1">
    <citation type="submission" date="2017-08" db="EMBL/GenBank/DDBJ databases">
        <title>A dynamic microbial community with high functional redundancy inhabits the cold, oxic subseafloor aquifer.</title>
        <authorList>
            <person name="Tully B.J."/>
            <person name="Wheat C.G."/>
            <person name="Glazer B.T."/>
            <person name="Huber J.A."/>
        </authorList>
    </citation>
    <scope>NUCLEOTIDE SEQUENCE [LARGE SCALE GENOMIC DNA]</scope>
</reference>
<name>A0A2A4YPA7_UNCAE</name>
<protein>
    <submittedName>
        <fullName evidence="2">Uncharacterized protein</fullName>
    </submittedName>
</protein>
<organism evidence="2 3">
    <name type="scientific">Aerophobetes bacterium</name>
    <dbReference type="NCBI Taxonomy" id="2030807"/>
    <lineage>
        <taxon>Bacteria</taxon>
        <taxon>Candidatus Aerophobota</taxon>
    </lineage>
</organism>
<evidence type="ECO:0000256" key="1">
    <source>
        <dbReference type="SAM" id="MobiDB-lite"/>
    </source>
</evidence>
<evidence type="ECO:0000313" key="3">
    <source>
        <dbReference type="Proteomes" id="UP000217838"/>
    </source>
</evidence>
<dbReference type="EMBL" id="NVUU01000002">
    <property type="protein sequence ID" value="PCI96127.1"/>
    <property type="molecule type" value="Genomic_DNA"/>
</dbReference>
<dbReference type="AlphaFoldDB" id="A0A2A4YPA7"/>
<feature type="compositionally biased region" description="Low complexity" evidence="1">
    <location>
        <begin position="244"/>
        <end position="254"/>
    </location>
</feature>
<evidence type="ECO:0000313" key="2">
    <source>
        <dbReference type="EMBL" id="PCI96127.1"/>
    </source>
</evidence>
<gene>
    <name evidence="2" type="ORF">COB11_00160</name>
</gene>
<sequence>MSATLPAASAQCMHRISHVIMGDGTGYDVNVVYRDDLGREIILPDGYDSHCMFRDHPKMKKEIDHQLRLIAESHAEVSGKKFTDVSVIQIRDEGIYFDHSLVGNHGIAVKDDLNKAYKAEFGSQFDRVGSAWAAAKEHLVKDYQHHMKHVDDPFVEVPIGLTNHEAVPEAYLARNGTHVAPHSDTGPAVNPTLSPGIASTPPANPPVDPQAFSDAEMDNGMSVLGGLRTPDDEEDEFHTPPSTPTSTGPAQAPGFLQTFGDATGAVFNWGIGLPGKGLDWALGNTPPVPMGGTLDSSYIDTKATNFVDWLQKDYSSDVGTYAQFKVYYNQKLSESSDDHVAAQRRFLNLSEEAFSVPLVKGLVGLRVDAFVKTQDGIQGIKPVIDSFVRLKKEAMDINLGDDGTGYIAAYKNYLQLVISEQLEMALIDYFTRYYKGVTDEGKIADETNKIPKAHFQKVMEHAQLRGFCTQYSSDTAALKEAIAQAINGTALWGQFFT</sequence>
<accession>A0A2A4YPA7</accession>
<dbReference type="Proteomes" id="UP000217838">
    <property type="component" value="Unassembled WGS sequence"/>
</dbReference>
<feature type="region of interest" description="Disordered" evidence="1">
    <location>
        <begin position="177"/>
        <end position="254"/>
    </location>
</feature>